<protein>
    <recommendedName>
        <fullName evidence="5">Major facilitator superfamily (MFS) profile domain-containing protein</fullName>
    </recommendedName>
</protein>
<organism evidence="6 7">
    <name type="scientific">Acinetobacter rudis CIP 110305</name>
    <dbReference type="NCBI Taxonomy" id="421052"/>
    <lineage>
        <taxon>Bacteria</taxon>
        <taxon>Pseudomonadati</taxon>
        <taxon>Pseudomonadota</taxon>
        <taxon>Gammaproteobacteria</taxon>
        <taxon>Moraxellales</taxon>
        <taxon>Moraxellaceae</taxon>
        <taxon>Acinetobacter</taxon>
    </lineage>
</organism>
<dbReference type="PANTHER" id="PTHR23537:SF1">
    <property type="entry name" value="SUGAR TRANSPORTER"/>
    <property type="match status" value="1"/>
</dbReference>
<sequence>MKANAMNHFQRLSVIALCATSLGIGILRFAYTAIMPMTIDQNWWDIAFASDLANANLVGYFIGAILAIKFISESWVSRSLILSALFGSFSLLGCGIADLPDLWYLFWRLISGIAGGLLMVLGPSYSLKRVEPEQKYKLSLIAFSGIGLGVLLTTTLLPQLGHYGVAVAWYALAAIGLFLTLALALMLRPLRHTEIHHNQLTHTDTPLTPKQYYVVALVMLTYFMSAVGYIPHSIYWVDFVVHHLNHSQNFANMLWMVYGLGSVFGAITTYMCLQRWTSYATLWRLYFLYAIAVALPNFWTQTPILIVSSFLSGLLNPATVSLTATLLSELVPSSLQRQIWGIAVVVFAIAQFSAGFLFTYLLQHALPYPQIYLIAAVILGIAVVLGLILVRKLAQPHHCYGD</sequence>
<dbReference type="PANTHER" id="PTHR23537">
    <property type="match status" value="1"/>
</dbReference>
<feature type="transmembrane region" description="Helical" evidence="4">
    <location>
        <begin position="167"/>
        <end position="190"/>
    </location>
</feature>
<dbReference type="Gene3D" id="1.20.1250.20">
    <property type="entry name" value="MFS general substrate transporter like domains"/>
    <property type="match status" value="2"/>
</dbReference>
<feature type="domain" description="Major facilitator superfamily (MFS) profile" evidence="5">
    <location>
        <begin position="9"/>
        <end position="394"/>
    </location>
</feature>
<dbReference type="OrthoDB" id="9797953at2"/>
<evidence type="ECO:0000259" key="5">
    <source>
        <dbReference type="PROSITE" id="PS50850"/>
    </source>
</evidence>
<gene>
    <name evidence="6" type="ORF">F945_02093</name>
</gene>
<feature type="transmembrane region" description="Helical" evidence="4">
    <location>
        <begin position="105"/>
        <end position="126"/>
    </location>
</feature>
<evidence type="ECO:0000256" key="1">
    <source>
        <dbReference type="ARBA" id="ARBA00022692"/>
    </source>
</evidence>
<feature type="transmembrane region" description="Helical" evidence="4">
    <location>
        <begin position="250"/>
        <end position="270"/>
    </location>
</feature>
<feature type="transmembrane region" description="Helical" evidence="4">
    <location>
        <begin position="339"/>
        <end position="362"/>
    </location>
</feature>
<dbReference type="STRING" id="632955.GCA_000829675_03447"/>
<feature type="transmembrane region" description="Helical" evidence="4">
    <location>
        <begin position="80"/>
        <end position="99"/>
    </location>
</feature>
<evidence type="ECO:0000256" key="4">
    <source>
        <dbReference type="SAM" id="Phobius"/>
    </source>
</evidence>
<feature type="transmembrane region" description="Helical" evidence="4">
    <location>
        <begin position="211"/>
        <end position="230"/>
    </location>
</feature>
<dbReference type="InterPro" id="IPR036259">
    <property type="entry name" value="MFS_trans_sf"/>
</dbReference>
<evidence type="ECO:0000313" key="6">
    <source>
        <dbReference type="EMBL" id="EPF73337.1"/>
    </source>
</evidence>
<dbReference type="InterPro" id="IPR010645">
    <property type="entry name" value="MFS_4"/>
</dbReference>
<feature type="transmembrane region" description="Helical" evidence="4">
    <location>
        <begin position="46"/>
        <end position="68"/>
    </location>
</feature>
<feature type="transmembrane region" description="Helical" evidence="4">
    <location>
        <begin position="368"/>
        <end position="390"/>
    </location>
</feature>
<name>S3N0U6_9GAMM</name>
<dbReference type="EMBL" id="ATGI01000027">
    <property type="protein sequence ID" value="EPF73337.1"/>
    <property type="molecule type" value="Genomic_DNA"/>
</dbReference>
<dbReference type="eggNOG" id="COG2814">
    <property type="taxonomic scope" value="Bacteria"/>
</dbReference>
<reference evidence="6 7" key="1">
    <citation type="submission" date="2013-06" db="EMBL/GenBank/DDBJ databases">
        <title>The Genome Sequence of Acinetobacter rudis CIP 110305.</title>
        <authorList>
            <consortium name="The Broad Institute Genome Sequencing Platform"/>
            <consortium name="The Broad Institute Genome Sequencing Center for Infectious Disease"/>
            <person name="Cerqueira G."/>
            <person name="Feldgarden M."/>
            <person name="Courvalin P."/>
            <person name="Perichon B."/>
            <person name="Grillot-Courvalin C."/>
            <person name="Clermont D."/>
            <person name="Rocha E."/>
            <person name="Yoon E.-J."/>
            <person name="Nemec A."/>
            <person name="Young S.K."/>
            <person name="Zeng Q."/>
            <person name="Gargeya S."/>
            <person name="Fitzgerald M."/>
            <person name="Abouelleil A."/>
            <person name="Alvarado L."/>
            <person name="Berlin A.M."/>
            <person name="Chapman S.B."/>
            <person name="Dewar J."/>
            <person name="Goldberg J."/>
            <person name="Griggs A."/>
            <person name="Gujja S."/>
            <person name="Hansen M."/>
            <person name="Howarth C."/>
            <person name="Imamovic A."/>
            <person name="Larimer J."/>
            <person name="McCowan C."/>
            <person name="Murphy C."/>
            <person name="Pearson M."/>
            <person name="Priest M."/>
            <person name="Roberts A."/>
            <person name="Saif S."/>
            <person name="Shea T."/>
            <person name="Sykes S."/>
            <person name="Wortman J."/>
            <person name="Nusbaum C."/>
            <person name="Birren B."/>
        </authorList>
    </citation>
    <scope>NUCLEOTIDE SEQUENCE [LARGE SCALE GENOMIC DNA]</scope>
    <source>
        <strain evidence="6 7">CIP 110305</strain>
    </source>
</reference>
<evidence type="ECO:0000256" key="3">
    <source>
        <dbReference type="ARBA" id="ARBA00023136"/>
    </source>
</evidence>
<keyword evidence="7" id="KW-1185">Reference proteome</keyword>
<feature type="transmembrane region" description="Helical" evidence="4">
    <location>
        <begin position="282"/>
        <end position="299"/>
    </location>
</feature>
<evidence type="ECO:0000313" key="7">
    <source>
        <dbReference type="Proteomes" id="UP000014568"/>
    </source>
</evidence>
<dbReference type="PATRIC" id="fig|421052.3.peg.2042"/>
<keyword evidence="1 4" id="KW-0812">Transmembrane</keyword>
<dbReference type="HOGENOM" id="CLU_001265_7_1_6"/>
<dbReference type="AlphaFoldDB" id="S3N0U6"/>
<comment type="caution">
    <text evidence="6">The sequence shown here is derived from an EMBL/GenBank/DDBJ whole genome shotgun (WGS) entry which is preliminary data.</text>
</comment>
<proteinExistence type="predicted"/>
<dbReference type="Pfam" id="PF06779">
    <property type="entry name" value="MFS_4"/>
    <property type="match status" value="1"/>
</dbReference>
<dbReference type="GO" id="GO:0005886">
    <property type="term" value="C:plasma membrane"/>
    <property type="evidence" value="ECO:0007669"/>
    <property type="project" value="TreeGrafter"/>
</dbReference>
<dbReference type="InterPro" id="IPR020846">
    <property type="entry name" value="MFS_dom"/>
</dbReference>
<evidence type="ECO:0000256" key="2">
    <source>
        <dbReference type="ARBA" id="ARBA00022989"/>
    </source>
</evidence>
<accession>S3N0U6</accession>
<dbReference type="Proteomes" id="UP000014568">
    <property type="component" value="Unassembled WGS sequence"/>
</dbReference>
<feature type="transmembrane region" description="Helical" evidence="4">
    <location>
        <begin position="12"/>
        <end position="34"/>
    </location>
</feature>
<dbReference type="GO" id="GO:0022857">
    <property type="term" value="F:transmembrane transporter activity"/>
    <property type="evidence" value="ECO:0007669"/>
    <property type="project" value="InterPro"/>
</dbReference>
<dbReference type="SUPFAM" id="SSF103473">
    <property type="entry name" value="MFS general substrate transporter"/>
    <property type="match status" value="1"/>
</dbReference>
<feature type="transmembrane region" description="Helical" evidence="4">
    <location>
        <begin position="305"/>
        <end position="327"/>
    </location>
</feature>
<keyword evidence="2 4" id="KW-1133">Transmembrane helix</keyword>
<dbReference type="PROSITE" id="PS50850">
    <property type="entry name" value="MFS"/>
    <property type="match status" value="1"/>
</dbReference>
<keyword evidence="3 4" id="KW-0472">Membrane</keyword>
<feature type="transmembrane region" description="Helical" evidence="4">
    <location>
        <begin position="138"/>
        <end position="161"/>
    </location>
</feature>